<dbReference type="RefSeq" id="WP_026823399.1">
    <property type="nucleotide sequence ID" value="NZ_CP038620.1"/>
</dbReference>
<reference evidence="1" key="1">
    <citation type="journal article" date="2010" name="Insect Mol. Biol.">
        <title>The draft genome sequence of Arsenophonus nasoniae, son-killer bacterium of Nasonia vitripennis, reveals genes associated with virulence and symbiosis.</title>
        <authorList>
            <person name="Wilkes T."/>
            <person name="Darby A.C."/>
            <person name="Choi J."/>
            <person name="Colborne J.K."/>
            <person name="Werren J.H."/>
            <person name="Hurst G.D.D."/>
        </authorList>
    </citation>
    <scope>NUCLEOTIDE SEQUENCE</scope>
</reference>
<name>D2U0U3_9GAMM</name>
<reference evidence="2 4" key="2">
    <citation type="submission" date="2019-03" db="EMBL/GenBank/DDBJ databases">
        <title>Long-read sequencing reveals hyperdense prophage content in a complex bacterial symbiont genome.</title>
        <authorList>
            <person name="Frost C.L."/>
            <person name="Siozios S."/>
            <person name="Nadal-Jimenez P."/>
            <person name="Brockhurst M.A."/>
            <person name="King K.C."/>
            <person name="Darby A.C."/>
            <person name="Hurst G.D.D."/>
        </authorList>
    </citation>
    <scope>NUCLEOTIDE SEQUENCE [LARGE SCALE GENOMIC DNA]</scope>
    <source>
        <strain evidence="2 4">FIN</strain>
        <plasmid evidence="2">pArsFIN8</plasmid>
        <plasmid evidence="4">parsfin8</plasmid>
    </source>
</reference>
<evidence type="ECO:0000313" key="5">
    <source>
        <dbReference type="Proteomes" id="UP001177592"/>
    </source>
</evidence>
<dbReference type="EMBL" id="FN545218">
    <property type="protein sequence ID" value="CBA74114.1"/>
    <property type="molecule type" value="Genomic_DNA"/>
</dbReference>
<dbReference type="Proteomes" id="UP001177592">
    <property type="component" value="Plasmid paNv_CAN3"/>
</dbReference>
<keyword evidence="5" id="KW-1185">Reference proteome</keyword>
<evidence type="ECO:0000313" key="4">
    <source>
        <dbReference type="Proteomes" id="UP000295134"/>
    </source>
</evidence>
<dbReference type="GeneID" id="39751012"/>
<reference evidence="3" key="3">
    <citation type="submission" date="2023-04" db="EMBL/GenBank/DDBJ databases">
        <title>Genome dynamics across the evolutionary transition to endosymbiosis.</title>
        <authorList>
            <person name="Siozios S."/>
            <person name="Nadal-Jimenez P."/>
            <person name="Azagi T."/>
            <person name="Sprong H."/>
            <person name="Frost C.L."/>
            <person name="Parratt S.R."/>
            <person name="Taylor G."/>
            <person name="Brettell L."/>
            <person name="Lew K.C."/>
            <person name="Croft L."/>
            <person name="King K.C."/>
            <person name="Brockhurst M.A."/>
            <person name="Hypsa V."/>
            <person name="Novakova E."/>
            <person name="Darby A.C."/>
            <person name="Hurst G.D.D."/>
        </authorList>
    </citation>
    <scope>NUCLEOTIDE SEQUENCE</scope>
    <source>
        <strain evidence="3">ANv_CAN</strain>
        <plasmid evidence="3">paNv_CAN3</plasmid>
    </source>
</reference>
<sequence>MKKTESFNAHTASSQELIERNLVLREMVKHYMMITQNIDYAVSDGRKVDIKALLAQYTPTHLTDMPLISEEVDFLRERVRATFKGFEQEFRAALKKENMNAGEVEKRQFLREQAMLSFALVKARSKLQEASHIATYLAPLGITTHEESLMYHGVLDMLNCLCDGYENSRIEVYTNMLMVGTRILKGMLLEEKMQDVLQAKTPEELEKVLDTAEQQIEEDIRYLNATKTN</sequence>
<gene>
    <name evidence="1" type="ORF">ARN_21310</name>
    <name evidence="2" type="ORF">ArsFIN_51740</name>
    <name evidence="3" type="ORF">QE258_23630</name>
</gene>
<evidence type="ECO:0000313" key="1">
    <source>
        <dbReference type="EMBL" id="CBA74114.1"/>
    </source>
</evidence>
<evidence type="ECO:0000313" key="3">
    <source>
        <dbReference type="EMBL" id="WGM08424.1"/>
    </source>
</evidence>
<evidence type="ECO:0000313" key="2">
    <source>
        <dbReference type="EMBL" id="QBY46563.1"/>
    </source>
</evidence>
<dbReference type="AlphaFoldDB" id="D2U0U3"/>
<protein>
    <submittedName>
        <fullName evidence="1">Uncharacterized protein</fullName>
    </submittedName>
</protein>
<dbReference type="EMBL" id="CP123526">
    <property type="protein sequence ID" value="WGM08424.1"/>
    <property type="molecule type" value="Genomic_DNA"/>
</dbReference>
<geneLocation type="plasmid" evidence="2">
    <name>pArsFIN8</name>
</geneLocation>
<geneLocation type="plasmid" evidence="3 5">
    <name>paNv_CAN3</name>
</geneLocation>
<keyword evidence="2" id="KW-0614">Plasmid</keyword>
<proteinExistence type="predicted"/>
<accession>D2U0U3</accession>
<organism evidence="1">
    <name type="scientific">Arsenophonus nasoniae</name>
    <name type="common">son-killer infecting Nasonia vitripennis</name>
    <dbReference type="NCBI Taxonomy" id="638"/>
    <lineage>
        <taxon>Bacteria</taxon>
        <taxon>Pseudomonadati</taxon>
        <taxon>Pseudomonadota</taxon>
        <taxon>Gammaproteobacteria</taxon>
        <taxon>Enterobacterales</taxon>
        <taxon>Morganellaceae</taxon>
        <taxon>Arsenophonus</taxon>
    </lineage>
</organism>
<geneLocation type="plasmid" evidence="4">
    <name>parsfin8</name>
</geneLocation>
<dbReference type="KEGG" id="ans:ArsFIN_51740"/>
<dbReference type="EMBL" id="CP038620">
    <property type="protein sequence ID" value="QBY46563.1"/>
    <property type="molecule type" value="Genomic_DNA"/>
</dbReference>
<dbReference type="Proteomes" id="UP000295134">
    <property type="component" value="Plasmid pArsFIN8"/>
</dbReference>